<organism evidence="3 4">
    <name type="scientific">Scophthalmus maximus</name>
    <name type="common">Turbot</name>
    <name type="synonym">Psetta maxima</name>
    <dbReference type="NCBI Taxonomy" id="52904"/>
    <lineage>
        <taxon>Eukaryota</taxon>
        <taxon>Metazoa</taxon>
        <taxon>Chordata</taxon>
        <taxon>Craniata</taxon>
        <taxon>Vertebrata</taxon>
        <taxon>Euteleostomi</taxon>
        <taxon>Actinopterygii</taxon>
        <taxon>Neopterygii</taxon>
        <taxon>Teleostei</taxon>
        <taxon>Neoteleostei</taxon>
        <taxon>Acanthomorphata</taxon>
        <taxon>Carangaria</taxon>
        <taxon>Pleuronectiformes</taxon>
        <taxon>Pleuronectoidei</taxon>
        <taxon>Scophthalmidae</taxon>
        <taxon>Scophthalmus</taxon>
    </lineage>
</organism>
<evidence type="ECO:0000313" key="3">
    <source>
        <dbReference type="EMBL" id="KAF0033353.1"/>
    </source>
</evidence>
<protein>
    <submittedName>
        <fullName evidence="3">Uncharacterized protein</fullName>
    </submittedName>
</protein>
<reference evidence="3 4" key="1">
    <citation type="submission" date="2019-06" db="EMBL/GenBank/DDBJ databases">
        <title>Draft genomes of female and male turbot (Scophthalmus maximus).</title>
        <authorList>
            <person name="Xu H."/>
            <person name="Xu X.-W."/>
            <person name="Shao C."/>
            <person name="Chen S."/>
        </authorList>
    </citation>
    <scope>NUCLEOTIDE SEQUENCE [LARGE SCALE GENOMIC DNA]</scope>
    <source>
        <strain evidence="3">Ysfricsl-2016a</strain>
        <tissue evidence="3">Blood</tissue>
    </source>
</reference>
<feature type="region of interest" description="Disordered" evidence="1">
    <location>
        <begin position="147"/>
        <end position="189"/>
    </location>
</feature>
<keyword evidence="2" id="KW-0812">Transmembrane</keyword>
<sequence>MYRYSCTSRPFLFVIMKMMPTTERGRQGNVCLRAQQTTRIDEEPIPEQLPKQTNRLERSRSLSLSRVEEKQGPHSSFPHSQHPCGNSPDVYKSHQKVITDLISVGVLGSSICGMFPVLMMRPSDLQTFSRMTFRPSDLQTVSLKTFRPSDLPSKDLQTFRPPDLQSKDLQTFRPPDLQSNDLQTFRPSV</sequence>
<feature type="transmembrane region" description="Helical" evidence="2">
    <location>
        <begin position="101"/>
        <end position="120"/>
    </location>
</feature>
<gene>
    <name evidence="3" type="ORF">F2P81_013419</name>
</gene>
<evidence type="ECO:0000256" key="1">
    <source>
        <dbReference type="SAM" id="MobiDB-lite"/>
    </source>
</evidence>
<comment type="caution">
    <text evidence="3">The sequence shown here is derived from an EMBL/GenBank/DDBJ whole genome shotgun (WGS) entry which is preliminary data.</text>
</comment>
<dbReference type="EMBL" id="VEVO01000012">
    <property type="protein sequence ID" value="KAF0033353.1"/>
    <property type="molecule type" value="Genomic_DNA"/>
</dbReference>
<proteinExistence type="predicted"/>
<keyword evidence="2" id="KW-1133">Transmembrane helix</keyword>
<dbReference type="Proteomes" id="UP000438429">
    <property type="component" value="Unassembled WGS sequence"/>
</dbReference>
<feature type="compositionally biased region" description="Basic and acidic residues" evidence="1">
    <location>
        <begin position="54"/>
        <end position="72"/>
    </location>
</feature>
<feature type="region of interest" description="Disordered" evidence="1">
    <location>
        <begin position="37"/>
        <end position="87"/>
    </location>
</feature>
<dbReference type="AlphaFoldDB" id="A0A6A4SGT5"/>
<feature type="compositionally biased region" description="Polar residues" evidence="1">
    <location>
        <begin position="177"/>
        <end position="189"/>
    </location>
</feature>
<evidence type="ECO:0000313" key="4">
    <source>
        <dbReference type="Proteomes" id="UP000438429"/>
    </source>
</evidence>
<name>A0A6A4SGT5_SCOMX</name>
<evidence type="ECO:0000256" key="2">
    <source>
        <dbReference type="SAM" id="Phobius"/>
    </source>
</evidence>
<accession>A0A6A4SGT5</accession>
<keyword evidence="2" id="KW-0472">Membrane</keyword>